<keyword evidence="2" id="KW-1185">Reference proteome</keyword>
<comment type="caution">
    <text evidence="1">The sequence shown here is derived from an EMBL/GenBank/DDBJ whole genome shotgun (WGS) entry which is preliminary data.</text>
</comment>
<evidence type="ECO:0008006" key="3">
    <source>
        <dbReference type="Google" id="ProtNLM"/>
    </source>
</evidence>
<evidence type="ECO:0000313" key="1">
    <source>
        <dbReference type="EMBL" id="GHB41124.1"/>
    </source>
</evidence>
<dbReference type="InterPro" id="IPR021398">
    <property type="entry name" value="DUF3037"/>
</dbReference>
<dbReference type="Pfam" id="PF11236">
    <property type="entry name" value="DUF3037"/>
    <property type="match status" value="1"/>
</dbReference>
<dbReference type="EMBL" id="BMYF01000013">
    <property type="protein sequence ID" value="GHB41124.1"/>
    <property type="molecule type" value="Genomic_DNA"/>
</dbReference>
<dbReference type="Proteomes" id="UP000642809">
    <property type="component" value="Unassembled WGS sequence"/>
</dbReference>
<gene>
    <name evidence="1" type="ORF">GCM10008106_22810</name>
</gene>
<name>A0A8J3G5Y3_9BACT</name>
<protein>
    <recommendedName>
        <fullName evidence="3">DUF3037 domain-containing protein</fullName>
    </recommendedName>
</protein>
<evidence type="ECO:0000313" key="2">
    <source>
        <dbReference type="Proteomes" id="UP000642809"/>
    </source>
</evidence>
<organism evidence="1 2">
    <name type="scientific">Mongoliitalea lutea</name>
    <dbReference type="NCBI Taxonomy" id="849756"/>
    <lineage>
        <taxon>Bacteria</taxon>
        <taxon>Pseudomonadati</taxon>
        <taxon>Bacteroidota</taxon>
        <taxon>Cytophagia</taxon>
        <taxon>Cytophagales</taxon>
        <taxon>Cyclobacteriaceae</taxon>
        <taxon>Mongoliitalea</taxon>
    </lineage>
</organism>
<proteinExistence type="predicted"/>
<accession>A0A8J3G5Y3</accession>
<dbReference type="RefSeq" id="WP_189582419.1">
    <property type="nucleotide sequence ID" value="NZ_BMYF01000013.1"/>
</dbReference>
<dbReference type="AlphaFoldDB" id="A0A8J3G5Y3"/>
<reference evidence="1" key="2">
    <citation type="submission" date="2020-09" db="EMBL/GenBank/DDBJ databases">
        <authorList>
            <person name="Sun Q."/>
            <person name="Kim S."/>
        </authorList>
    </citation>
    <scope>NUCLEOTIDE SEQUENCE</scope>
    <source>
        <strain evidence="1">KCTC 23224</strain>
    </source>
</reference>
<sequence length="127" mass="14317">MQGKHLYEYAVLRIVPRVEREEFVNVGVLVCCKRKDFLVCKVNPDLTKVLALDAEADLEVLKGYLESFVGICKGTNTGSPIAQHDAPARFRWLTANRSSMIQTSRPHGGFTEDLEQTLEELYVGFVE</sequence>
<reference evidence="1" key="1">
    <citation type="journal article" date="2014" name="Int. J. Syst. Evol. Microbiol.">
        <title>Complete genome sequence of Corynebacterium casei LMG S-19264T (=DSM 44701T), isolated from a smear-ripened cheese.</title>
        <authorList>
            <consortium name="US DOE Joint Genome Institute (JGI-PGF)"/>
            <person name="Walter F."/>
            <person name="Albersmeier A."/>
            <person name="Kalinowski J."/>
            <person name="Ruckert C."/>
        </authorList>
    </citation>
    <scope>NUCLEOTIDE SEQUENCE</scope>
    <source>
        <strain evidence="1">KCTC 23224</strain>
    </source>
</reference>